<dbReference type="Proteomes" id="UP000013827">
    <property type="component" value="Unassembled WGS sequence"/>
</dbReference>
<evidence type="ECO:0000313" key="1">
    <source>
        <dbReference type="EnsemblProtists" id="EOD11263"/>
    </source>
</evidence>
<dbReference type="PaxDb" id="2903-EOD11263"/>
<dbReference type="STRING" id="2903.R1BMR1"/>
<dbReference type="eggNOG" id="KOG4386">
    <property type="taxonomic scope" value="Eukaryota"/>
</dbReference>
<dbReference type="RefSeq" id="XP_005763692.1">
    <property type="nucleotide sequence ID" value="XM_005763635.1"/>
</dbReference>
<accession>A0A0D3IJ28</accession>
<organism evidence="1 2">
    <name type="scientific">Emiliania huxleyi (strain CCMP1516)</name>
    <dbReference type="NCBI Taxonomy" id="280463"/>
    <lineage>
        <taxon>Eukaryota</taxon>
        <taxon>Haptista</taxon>
        <taxon>Haptophyta</taxon>
        <taxon>Prymnesiophyceae</taxon>
        <taxon>Isochrysidales</taxon>
        <taxon>Noelaerhabdaceae</taxon>
        <taxon>Emiliania</taxon>
    </lineage>
</organism>
<sequence>MADEYLHSRRFDMARRLRLRDQLRRDAPVTRPSDAAQARRFYGKICRAYQRERWWRALAHIQRSLRRRELSRAQSRAVSKGSFLSRRDPGRWIRCALELRDVSEYLQAWVALLSREVWSAPEPEALLPGQALLSCTAEWALPRVSLGEEASLTLRLASSLAVPLSPSSLRLAASGADLSGDLSAAVAKLAAQSAAPHGGEAAPRLCIPAGGELLLEVSHSAGAVGTVAPKQLELVLGETPCAIGGAAPLAHPLSLPPVVRDECHRVRLLLRAVRPGAALPFAPPASSTEAALPAVAVEPVEFDLALTVPSEGRLGALLQLQLSITNRTDALHTFRLSFSENEAFLFSGFKLQQFQLPPGFGHTAKFNLVPILSGPAQLPPLRLLCTRPPPSAGPPRVPNPL</sequence>
<dbReference type="KEGG" id="ehx:EMIHUDRAFT_459781"/>
<name>A0A0D3IJ28_EMIH1</name>
<reference evidence="1" key="2">
    <citation type="submission" date="2024-10" db="UniProtKB">
        <authorList>
            <consortium name="EnsemblProtists"/>
        </authorList>
    </citation>
    <scope>IDENTIFICATION</scope>
</reference>
<reference evidence="2" key="1">
    <citation type="journal article" date="2013" name="Nature">
        <title>Pan genome of the phytoplankton Emiliania underpins its global distribution.</title>
        <authorList>
            <person name="Read B.A."/>
            <person name="Kegel J."/>
            <person name="Klute M.J."/>
            <person name="Kuo A."/>
            <person name="Lefebvre S.C."/>
            <person name="Maumus F."/>
            <person name="Mayer C."/>
            <person name="Miller J."/>
            <person name="Monier A."/>
            <person name="Salamov A."/>
            <person name="Young J."/>
            <person name="Aguilar M."/>
            <person name="Claverie J.M."/>
            <person name="Frickenhaus S."/>
            <person name="Gonzalez K."/>
            <person name="Herman E.K."/>
            <person name="Lin Y.C."/>
            <person name="Napier J."/>
            <person name="Ogata H."/>
            <person name="Sarno A.F."/>
            <person name="Shmutz J."/>
            <person name="Schroeder D."/>
            <person name="de Vargas C."/>
            <person name="Verret F."/>
            <person name="von Dassow P."/>
            <person name="Valentin K."/>
            <person name="Van de Peer Y."/>
            <person name="Wheeler G."/>
            <person name="Dacks J.B."/>
            <person name="Delwiche C.F."/>
            <person name="Dyhrman S.T."/>
            <person name="Glockner G."/>
            <person name="John U."/>
            <person name="Richards T."/>
            <person name="Worden A.Z."/>
            <person name="Zhang X."/>
            <person name="Grigoriev I.V."/>
            <person name="Allen A.E."/>
            <person name="Bidle K."/>
            <person name="Borodovsky M."/>
            <person name="Bowler C."/>
            <person name="Brownlee C."/>
            <person name="Cock J.M."/>
            <person name="Elias M."/>
            <person name="Gladyshev V.N."/>
            <person name="Groth M."/>
            <person name="Guda C."/>
            <person name="Hadaegh A."/>
            <person name="Iglesias-Rodriguez M.D."/>
            <person name="Jenkins J."/>
            <person name="Jones B.M."/>
            <person name="Lawson T."/>
            <person name="Leese F."/>
            <person name="Lindquist E."/>
            <person name="Lobanov A."/>
            <person name="Lomsadze A."/>
            <person name="Malik S.B."/>
            <person name="Marsh M.E."/>
            <person name="Mackinder L."/>
            <person name="Mock T."/>
            <person name="Mueller-Roeber B."/>
            <person name="Pagarete A."/>
            <person name="Parker M."/>
            <person name="Probert I."/>
            <person name="Quesneville H."/>
            <person name="Raines C."/>
            <person name="Rensing S.A."/>
            <person name="Riano-Pachon D.M."/>
            <person name="Richier S."/>
            <person name="Rokitta S."/>
            <person name="Shiraiwa Y."/>
            <person name="Soanes D.M."/>
            <person name="van der Giezen M."/>
            <person name="Wahlund T.M."/>
            <person name="Williams B."/>
            <person name="Wilson W."/>
            <person name="Wolfe G."/>
            <person name="Wurch L.L."/>
        </authorList>
    </citation>
    <scope>NUCLEOTIDE SEQUENCE</scope>
</reference>
<proteinExistence type="predicted"/>
<dbReference type="HOGENOM" id="CLU_687803_0_0_1"/>
<keyword evidence="2" id="KW-1185">Reference proteome</keyword>
<dbReference type="PANTHER" id="PTHR14374:SF0">
    <property type="entry name" value="TRAFFICKING PROTEIN PARTICLE COMPLEX SUBUNIT 11"/>
    <property type="match status" value="1"/>
</dbReference>
<evidence type="ECO:0000313" key="2">
    <source>
        <dbReference type="Proteomes" id="UP000013827"/>
    </source>
</evidence>
<protein>
    <recommendedName>
        <fullName evidence="3">Trafficking protein particle complex subunit 11</fullName>
    </recommendedName>
</protein>
<dbReference type="PANTHER" id="PTHR14374">
    <property type="entry name" value="FOIE GRAS"/>
    <property type="match status" value="1"/>
</dbReference>
<dbReference type="AlphaFoldDB" id="A0A0D3IJ28"/>
<evidence type="ECO:0008006" key="3">
    <source>
        <dbReference type="Google" id="ProtNLM"/>
    </source>
</evidence>
<dbReference type="GeneID" id="17257417"/>
<dbReference type="EnsemblProtists" id="EOD11263">
    <property type="protein sequence ID" value="EOD11263"/>
    <property type="gene ID" value="EMIHUDRAFT_459781"/>
</dbReference>